<feature type="compositionally biased region" description="Gly residues" evidence="1">
    <location>
        <begin position="602"/>
        <end position="617"/>
    </location>
</feature>
<feature type="compositionally biased region" description="Basic and acidic residues" evidence="1">
    <location>
        <begin position="620"/>
        <end position="637"/>
    </location>
</feature>
<dbReference type="Proteomes" id="UP000777482">
    <property type="component" value="Unassembled WGS sequence"/>
</dbReference>
<comment type="caution">
    <text evidence="2">The sequence shown here is derived from an EMBL/GenBank/DDBJ whole genome shotgun (WGS) entry which is preliminary data.</text>
</comment>
<feature type="region of interest" description="Disordered" evidence="1">
    <location>
        <begin position="467"/>
        <end position="513"/>
    </location>
</feature>
<proteinExistence type="predicted"/>
<accession>A0A9P6W0V3</accession>
<reference evidence="2 3" key="1">
    <citation type="submission" date="2020-11" db="EMBL/GenBank/DDBJ databases">
        <title>Kefir isolates.</title>
        <authorList>
            <person name="Marcisauskas S."/>
            <person name="Kim Y."/>
            <person name="Blasche S."/>
        </authorList>
    </citation>
    <scope>NUCLEOTIDE SEQUENCE [LARGE SCALE GENOMIC DNA]</scope>
    <source>
        <strain evidence="2 3">KR</strain>
    </source>
</reference>
<organism evidence="2 3">
    <name type="scientific">Rhodotorula mucilaginosa</name>
    <name type="common">Yeast</name>
    <name type="synonym">Rhodotorula rubra</name>
    <dbReference type="NCBI Taxonomy" id="5537"/>
    <lineage>
        <taxon>Eukaryota</taxon>
        <taxon>Fungi</taxon>
        <taxon>Dikarya</taxon>
        <taxon>Basidiomycota</taxon>
        <taxon>Pucciniomycotina</taxon>
        <taxon>Microbotryomycetes</taxon>
        <taxon>Sporidiobolales</taxon>
        <taxon>Sporidiobolaceae</taxon>
        <taxon>Rhodotorula</taxon>
    </lineage>
</organism>
<evidence type="ECO:0000313" key="2">
    <source>
        <dbReference type="EMBL" id="KAG0660623.1"/>
    </source>
</evidence>
<dbReference type="OrthoDB" id="2528619at2759"/>
<feature type="compositionally biased region" description="Low complexity" evidence="1">
    <location>
        <begin position="69"/>
        <end position="89"/>
    </location>
</feature>
<feature type="compositionally biased region" description="Low complexity" evidence="1">
    <location>
        <begin position="655"/>
        <end position="665"/>
    </location>
</feature>
<sequence length="809" mass="87476">MKVRSPSLSQHIVQLTSDLHRQQILRSAVPCRCSVCSRMRKSGAAVAQPTAALDDNEATEANTEFVQCSSASRSSRAESSSSSERAPPLPAAAVRLPPELLDSIFAYARPAAPRVLFKRVPVSLEWRTFARLALVHSSWRYSAQRALAARVVLRSEDQIRALTRALQLDHLAGEVEEIVLDLKELPEPADEHDDHDQSLSTRQSFGPALLDLLQHCGGSNLKTLRCRGFGDTCLASLSPQLAARLAHLETFEYAPIDESAPPTLHQVGLLQSTFPRLKHLAVHPCPRALNHLLHDPPAIELMGLVPMESIAAQIEPTVAEYLSPLQQQPGDEPPGIKYMRQAMEILAAGLRAALESLEMEEPTRDLLNLNLGLYLTLFEEPPTLTTPTSQHAHAHGKLESISLQSVAISPFGLTSFLPSYKTLTSLSLSSVVLCGSSITILLTLACFAPNLISFSLHEYPRVERRLQPLNDDNNNNNNPQQQQAAAATPPPPGGGGGVGGAGRPGPGPGGIAITDPHFFLDSASSLTSSHFWLLLRSLTRVESLSLTTSHVFTASPHREEFHLPLTIKKLDLSSNSEGDVEVEREGIAWWLGRIEELHRGAGEGPQGDGAERGGASGRNGPEHAETTAEEDRFAHEGFDEDSSDDYEFDDDDDSSSSSSSSDDGSVSTFNPPEDRAPDSHPPAPTSAASLTPAPAPAPSSIDSASRPATATATATAAQINNRRPRPHLVQLSLTTRTSPRRLVKGIIGKSIVRKLDALRNNQNRDEGGTRVDWYGMQIIVIEPLDMSHELRIQMSEVPPSWSSGGDARA</sequence>
<feature type="region of interest" description="Disordered" evidence="1">
    <location>
        <begin position="64"/>
        <end position="89"/>
    </location>
</feature>
<evidence type="ECO:0000313" key="3">
    <source>
        <dbReference type="Proteomes" id="UP000777482"/>
    </source>
</evidence>
<keyword evidence="3" id="KW-1185">Reference proteome</keyword>
<gene>
    <name evidence="2" type="ORF">C6P46_004486</name>
</gene>
<feature type="compositionally biased region" description="Gly residues" evidence="1">
    <location>
        <begin position="494"/>
        <end position="510"/>
    </location>
</feature>
<protein>
    <submittedName>
        <fullName evidence="2">Uncharacterized protein</fullName>
    </submittedName>
</protein>
<dbReference type="EMBL" id="PUHQ01000042">
    <property type="protein sequence ID" value="KAG0660623.1"/>
    <property type="molecule type" value="Genomic_DNA"/>
</dbReference>
<name>A0A9P6W0V3_RHOMI</name>
<feature type="compositionally biased region" description="Acidic residues" evidence="1">
    <location>
        <begin position="638"/>
        <end position="654"/>
    </location>
</feature>
<feature type="compositionally biased region" description="Low complexity" evidence="1">
    <location>
        <begin position="685"/>
        <end position="712"/>
    </location>
</feature>
<evidence type="ECO:0000256" key="1">
    <source>
        <dbReference type="SAM" id="MobiDB-lite"/>
    </source>
</evidence>
<dbReference type="AlphaFoldDB" id="A0A9P6W0V3"/>
<dbReference type="SUPFAM" id="SSF52047">
    <property type="entry name" value="RNI-like"/>
    <property type="match status" value="1"/>
</dbReference>
<feature type="region of interest" description="Disordered" evidence="1">
    <location>
        <begin position="599"/>
        <end position="712"/>
    </location>
</feature>
<feature type="compositionally biased region" description="Low complexity" evidence="1">
    <location>
        <begin position="473"/>
        <end position="487"/>
    </location>
</feature>